<reference evidence="2" key="1">
    <citation type="journal article" date="2019" name="Int. J. Syst. Evol. Microbiol.">
        <title>The Global Catalogue of Microorganisms (GCM) 10K type strain sequencing project: providing services to taxonomists for standard genome sequencing and annotation.</title>
        <authorList>
            <consortium name="The Broad Institute Genomics Platform"/>
            <consortium name="The Broad Institute Genome Sequencing Center for Infectious Disease"/>
            <person name="Wu L."/>
            <person name="Ma J."/>
        </authorList>
    </citation>
    <scope>NUCLEOTIDE SEQUENCE [LARGE SCALE GENOMIC DNA]</scope>
    <source>
        <strain evidence="2">CGMCC 1.12664</strain>
    </source>
</reference>
<comment type="caution">
    <text evidence="1">The sequence shown here is derived from an EMBL/GenBank/DDBJ whole genome shotgun (WGS) entry which is preliminary data.</text>
</comment>
<dbReference type="AlphaFoldDB" id="A0A917A0J3"/>
<proteinExistence type="predicted"/>
<sequence length="311" mass="33086">MIELLVIIAIATIGVVYTSSTGEAESSAMAEKTAKDALNEAEGQSGIGILGIDVVARKMRRMVGLQDGAVGADTLAEYRGSDEDEDQGGEPVALAGEDQFVFAGDRDARAGDADDDWDGEAYAEDDAAEEDWDDADAIAAEAEAGVSDEEWAEDDLAAEEWDEDDLDDMDDPDMGEWAEADMDDADATDRDDDWAAAEFDEGEWAEGDDDLMAGDLDEDVAPEVAARPAMDTEFAPLVDEFDPEQDQLVIGYRPGEAGNGRIGIIEDPLRPGSAAVTLGGRCVAVVLDGFGRVRAHHIELVCEEDDADLAA</sequence>
<gene>
    <name evidence="1" type="ORF">GCM10011360_07390</name>
</gene>
<name>A0A917A0J3_9RHOB</name>
<protein>
    <submittedName>
        <fullName evidence="1">Uncharacterized protein</fullName>
    </submittedName>
</protein>
<dbReference type="EMBL" id="BMFJ01000001">
    <property type="protein sequence ID" value="GGE21292.1"/>
    <property type="molecule type" value="Genomic_DNA"/>
</dbReference>
<dbReference type="RefSeq" id="WP_188476321.1">
    <property type="nucleotide sequence ID" value="NZ_BMFJ01000001.1"/>
</dbReference>
<keyword evidence="2" id="KW-1185">Reference proteome</keyword>
<evidence type="ECO:0000313" key="1">
    <source>
        <dbReference type="EMBL" id="GGE21292.1"/>
    </source>
</evidence>
<accession>A0A917A0J3</accession>
<dbReference type="Proteomes" id="UP000612855">
    <property type="component" value="Unassembled WGS sequence"/>
</dbReference>
<evidence type="ECO:0000313" key="2">
    <source>
        <dbReference type="Proteomes" id="UP000612855"/>
    </source>
</evidence>
<organism evidence="1 2">
    <name type="scientific">Primorskyibacter flagellatus</name>
    <dbReference type="NCBI Taxonomy" id="1387277"/>
    <lineage>
        <taxon>Bacteria</taxon>
        <taxon>Pseudomonadati</taxon>
        <taxon>Pseudomonadota</taxon>
        <taxon>Alphaproteobacteria</taxon>
        <taxon>Rhodobacterales</taxon>
        <taxon>Roseobacteraceae</taxon>
        <taxon>Primorskyibacter</taxon>
    </lineage>
</organism>